<dbReference type="AlphaFoldDB" id="K9GQE4"/>
<dbReference type="RefSeq" id="WP_009541807.1">
    <property type="nucleotide sequence ID" value="NZ_ANHY01000017.1"/>
</dbReference>
<accession>K9GQE4</accession>
<comment type="caution">
    <text evidence="1">The sequence shown here is derived from an EMBL/GenBank/DDBJ whole genome shotgun (WGS) entry which is preliminary data.</text>
</comment>
<dbReference type="STRING" id="1238182.C882_1151"/>
<dbReference type="EMBL" id="ANHY01000017">
    <property type="protein sequence ID" value="EKV28150.1"/>
    <property type="molecule type" value="Genomic_DNA"/>
</dbReference>
<dbReference type="Proteomes" id="UP000009881">
    <property type="component" value="Unassembled WGS sequence"/>
</dbReference>
<gene>
    <name evidence="1" type="ORF">C882_1151</name>
</gene>
<name>K9GQE4_9PROT</name>
<proteinExistence type="predicted"/>
<evidence type="ECO:0000313" key="2">
    <source>
        <dbReference type="Proteomes" id="UP000009881"/>
    </source>
</evidence>
<reference evidence="1 2" key="1">
    <citation type="journal article" date="2013" name="Genome Announc.">
        <title>Draft Genome Sequence of an Alphaproteobacterium, Caenispirillum salinarum AK4(T), Isolated from a Solar Saltern.</title>
        <authorList>
            <person name="Khatri I."/>
            <person name="Singh A."/>
            <person name="Korpole S."/>
            <person name="Pinnaka A.K."/>
            <person name="Subramanian S."/>
        </authorList>
    </citation>
    <scope>NUCLEOTIDE SEQUENCE [LARGE SCALE GENOMIC DNA]</scope>
    <source>
        <strain evidence="1 2">AK4</strain>
    </source>
</reference>
<sequence>MTVATQHPIERDLDALKDFKVVETRSVTHDGTPAILVRRERADGVSAGLGGEHVSTLVADDGRLLGVTHMRADLAGLPTVSRERAAEVAEEFLLRHAPDLMDAREVLWIDAHPETVRVEGGETQVTGMKVKQRDTRTGLYFWVIVGGDGSVVTFERDIYWITFPGKRRTEKWLHDSWRVAGG</sequence>
<protein>
    <submittedName>
        <fullName evidence="1">Uncharacterized protein</fullName>
    </submittedName>
</protein>
<evidence type="ECO:0000313" key="1">
    <source>
        <dbReference type="EMBL" id="EKV28150.1"/>
    </source>
</evidence>
<keyword evidence="2" id="KW-1185">Reference proteome</keyword>
<dbReference type="eggNOG" id="ENOG5032U3P">
    <property type="taxonomic scope" value="Bacteria"/>
</dbReference>
<organism evidence="1 2">
    <name type="scientific">Caenispirillum salinarum AK4</name>
    <dbReference type="NCBI Taxonomy" id="1238182"/>
    <lineage>
        <taxon>Bacteria</taxon>
        <taxon>Pseudomonadati</taxon>
        <taxon>Pseudomonadota</taxon>
        <taxon>Alphaproteobacteria</taxon>
        <taxon>Rhodospirillales</taxon>
        <taxon>Novispirillaceae</taxon>
        <taxon>Caenispirillum</taxon>
    </lineage>
</organism>